<dbReference type="PANTHER" id="PTHR32108:SF9">
    <property type="entry name" value="REVERSE TRANSCRIPTASE RNASE H-LIKE DOMAIN-CONTAINING PROTEIN"/>
    <property type="match status" value="1"/>
</dbReference>
<organism evidence="2 3">
    <name type="scientific">Hibiscus sabdariffa</name>
    <name type="common">roselle</name>
    <dbReference type="NCBI Taxonomy" id="183260"/>
    <lineage>
        <taxon>Eukaryota</taxon>
        <taxon>Viridiplantae</taxon>
        <taxon>Streptophyta</taxon>
        <taxon>Embryophyta</taxon>
        <taxon>Tracheophyta</taxon>
        <taxon>Spermatophyta</taxon>
        <taxon>Magnoliopsida</taxon>
        <taxon>eudicotyledons</taxon>
        <taxon>Gunneridae</taxon>
        <taxon>Pentapetalae</taxon>
        <taxon>rosids</taxon>
        <taxon>malvids</taxon>
        <taxon>Malvales</taxon>
        <taxon>Malvaceae</taxon>
        <taxon>Malvoideae</taxon>
        <taxon>Hibiscus</taxon>
    </lineage>
</organism>
<feature type="region of interest" description="Disordered" evidence="1">
    <location>
        <begin position="113"/>
        <end position="135"/>
    </location>
</feature>
<evidence type="ECO:0000313" key="3">
    <source>
        <dbReference type="Proteomes" id="UP001396334"/>
    </source>
</evidence>
<dbReference type="Proteomes" id="UP001396334">
    <property type="component" value="Unassembled WGS sequence"/>
</dbReference>
<evidence type="ECO:0000256" key="1">
    <source>
        <dbReference type="SAM" id="MobiDB-lite"/>
    </source>
</evidence>
<protein>
    <submittedName>
        <fullName evidence="2">Uncharacterized protein</fullName>
    </submittedName>
</protein>
<evidence type="ECO:0000313" key="2">
    <source>
        <dbReference type="EMBL" id="KAK8974365.1"/>
    </source>
</evidence>
<name>A0ABR2NDW8_9ROSI</name>
<sequence>MPTVTININKTPVNAEVASSKKSTTSQRKDGKQAMKKPVFQIPMAYTDLFPILVREGMIAPVQSKPKQPPYPEGYDVKSTRNYHLGCTGHTTEGCGALKNKVMHLIEVGTLSFEGRNPKISKSPSKKRGTKAGGK</sequence>
<dbReference type="PANTHER" id="PTHR32108">
    <property type="entry name" value="DNA-DIRECTED RNA POLYMERASE SUBUNIT ALPHA"/>
    <property type="match status" value="1"/>
</dbReference>
<keyword evidence="3" id="KW-1185">Reference proteome</keyword>
<feature type="compositionally biased region" description="Basic residues" evidence="1">
    <location>
        <begin position="124"/>
        <end position="135"/>
    </location>
</feature>
<gene>
    <name evidence="2" type="ORF">V6N11_034919</name>
</gene>
<dbReference type="EMBL" id="JBBPBN010000170">
    <property type="protein sequence ID" value="KAK8974365.1"/>
    <property type="molecule type" value="Genomic_DNA"/>
</dbReference>
<reference evidence="2 3" key="1">
    <citation type="journal article" date="2024" name="G3 (Bethesda)">
        <title>Genome assembly of Hibiscus sabdariffa L. provides insights into metabolisms of medicinal natural products.</title>
        <authorList>
            <person name="Kim T."/>
        </authorList>
    </citation>
    <scope>NUCLEOTIDE SEQUENCE [LARGE SCALE GENOMIC DNA]</scope>
    <source>
        <strain evidence="2">TK-2024</strain>
        <tissue evidence="2">Old leaves</tissue>
    </source>
</reference>
<comment type="caution">
    <text evidence="2">The sequence shown here is derived from an EMBL/GenBank/DDBJ whole genome shotgun (WGS) entry which is preliminary data.</text>
</comment>
<proteinExistence type="predicted"/>
<feature type="region of interest" description="Disordered" evidence="1">
    <location>
        <begin position="13"/>
        <end position="36"/>
    </location>
</feature>
<accession>A0ABR2NDW8</accession>